<evidence type="ECO:0000313" key="1">
    <source>
        <dbReference type="EMBL" id="ALS22154.1"/>
    </source>
</evidence>
<sequence length="87" mass="10296">MNKSVFLYVYGGDFSAQDFEQKFNPDEFYEAMLIEDVKYKVIEDDESYIEVKIKEYDGDISDEAIEFIKNLLCDDDDLKHSNLYKVN</sequence>
<keyword evidence="2" id="KW-1185">Reference proteome</keyword>
<dbReference type="AlphaFoldDB" id="A0A0U2W9V9"/>
<evidence type="ECO:0000313" key="2">
    <source>
        <dbReference type="Proteomes" id="UP000061660"/>
    </source>
</evidence>
<gene>
    <name evidence="1" type="ORF">IJ22_17800</name>
</gene>
<dbReference type="PATRIC" id="fig|162209.4.peg.1885"/>
<dbReference type="STRING" id="162209.IJ22_17800"/>
<proteinExistence type="predicted"/>
<accession>A0A0U2W9V9</accession>
<organism evidence="1 2">
    <name type="scientific">Paenibacillus naphthalenovorans</name>
    <dbReference type="NCBI Taxonomy" id="162209"/>
    <lineage>
        <taxon>Bacteria</taxon>
        <taxon>Bacillati</taxon>
        <taxon>Bacillota</taxon>
        <taxon>Bacilli</taxon>
        <taxon>Bacillales</taxon>
        <taxon>Paenibacillaceae</taxon>
        <taxon>Paenibacillus</taxon>
    </lineage>
</organism>
<reference evidence="1 2" key="2">
    <citation type="journal article" date="2016" name="Genome Announc.">
        <title>Complete Genome Sequences of Two Interactive Moderate Thermophiles, Paenibacillus napthalenovorans 32O-Y and Paenibacillus sp. 32O-W.</title>
        <authorList>
            <person name="Butler R.R.III."/>
            <person name="Wang J."/>
            <person name="Stark B.C."/>
            <person name="Pombert J.F."/>
        </authorList>
    </citation>
    <scope>NUCLEOTIDE SEQUENCE [LARGE SCALE GENOMIC DNA]</scope>
    <source>
        <strain evidence="1 2">32O-Y</strain>
    </source>
</reference>
<name>A0A0U2W9V9_9BACL</name>
<dbReference type="RefSeq" id="WP_062408474.1">
    <property type="nucleotide sequence ID" value="NZ_CP013652.1"/>
</dbReference>
<protein>
    <submittedName>
        <fullName evidence="1">Uncharacterized protein</fullName>
    </submittedName>
</protein>
<reference evidence="2" key="1">
    <citation type="submission" date="2015-12" db="EMBL/GenBank/DDBJ databases">
        <title>Complete genome sequences of two moderately thermophilic Paenibacillus species.</title>
        <authorList>
            <person name="Butler R.III."/>
            <person name="Wang J."/>
            <person name="Stark B.C."/>
            <person name="Pombert J.-F."/>
        </authorList>
    </citation>
    <scope>NUCLEOTIDE SEQUENCE [LARGE SCALE GENOMIC DNA]</scope>
    <source>
        <strain evidence="2">32O-Y</strain>
    </source>
</reference>
<dbReference type="KEGG" id="pnp:IJ22_17800"/>
<dbReference type="Proteomes" id="UP000061660">
    <property type="component" value="Chromosome"/>
</dbReference>
<dbReference type="EMBL" id="CP013652">
    <property type="protein sequence ID" value="ALS22154.1"/>
    <property type="molecule type" value="Genomic_DNA"/>
</dbReference>